<reference evidence="7 8" key="1">
    <citation type="journal article" date="2024" name="Microbiol. Resour. Announc.">
        <title>Genome annotations for the ascomycete fungi Trichoderma harzianum, Trichoderma aggressivum, and Purpureocillium lilacinum.</title>
        <authorList>
            <person name="Beijen E.P.W."/>
            <person name="Ohm R.A."/>
        </authorList>
    </citation>
    <scope>NUCLEOTIDE SEQUENCE [LARGE SCALE GENOMIC DNA]</scope>
    <source>
        <strain evidence="7 8">CBS 150709</strain>
    </source>
</reference>
<feature type="transmembrane region" description="Helical" evidence="6">
    <location>
        <begin position="270"/>
        <end position="292"/>
    </location>
</feature>
<dbReference type="PANTHER" id="PTHR13144">
    <property type="entry name" value="TEX261 PROTEIN"/>
    <property type="match status" value="1"/>
</dbReference>
<evidence type="ECO:0000256" key="5">
    <source>
        <dbReference type="ARBA" id="ARBA00023136"/>
    </source>
</evidence>
<keyword evidence="3 6" id="KW-0812">Transmembrane</keyword>
<gene>
    <name evidence="7" type="ORF">Purlil1_6378</name>
</gene>
<evidence type="ECO:0000313" key="7">
    <source>
        <dbReference type="EMBL" id="KAK4089389.1"/>
    </source>
</evidence>
<evidence type="ECO:0000256" key="1">
    <source>
        <dbReference type="ARBA" id="ARBA00004141"/>
    </source>
</evidence>
<sequence>MAANIPASTTSDGRDINVTSDLAVSLVEYQCLASHGTVAVSDASQPTAVSYWPGKAVLKAPGASVNKGRVHIPVHDTPETLGKTYALENILVYFDVESDAAIDVVTLYYDAAKIVSTNVNKKNTFHIDFSAGEAKKYAYVVTSGICVMLDVVFPNAKSSVDLYSVTLVRVDTWPGTRAYAVLCLQVSNIGVAAASLLCCKGAMLIISAWPIGRRRLHNTSAPLARALNVGGSVPPPKSPPFTFAPATLLSLLSCPSIPSPPETTEDANMWILPLIGYAGAILGFCFLTLAIASGLYYLSELVEEHTVIAKRLLTRLIYTVIGVQVALWLLDGFPFLSSLLGVVAHVVYLGNMRRFPFVRLSDPLFLLSCVLVLLDHWVWFRHFSHSQTRAYQRSSYYDTVDVPSFTMIASYFGLCVWLVPFALFVSLSAGDNVLPTMGTEPVRGVDGKARPQGMVKAVVDWARGAIGEIAGSTGLERP</sequence>
<keyword evidence="8" id="KW-1185">Reference proteome</keyword>
<evidence type="ECO:0000256" key="3">
    <source>
        <dbReference type="ARBA" id="ARBA00022692"/>
    </source>
</evidence>
<feature type="transmembrane region" description="Helical" evidence="6">
    <location>
        <begin position="364"/>
        <end position="384"/>
    </location>
</feature>
<evidence type="ECO:0000313" key="8">
    <source>
        <dbReference type="Proteomes" id="UP001287286"/>
    </source>
</evidence>
<evidence type="ECO:0000256" key="4">
    <source>
        <dbReference type="ARBA" id="ARBA00022989"/>
    </source>
</evidence>
<feature type="transmembrane region" description="Helical" evidence="6">
    <location>
        <begin position="312"/>
        <end position="329"/>
    </location>
</feature>
<feature type="transmembrane region" description="Helical" evidence="6">
    <location>
        <begin position="404"/>
        <end position="427"/>
    </location>
</feature>
<feature type="transmembrane region" description="Helical" evidence="6">
    <location>
        <begin position="335"/>
        <end position="352"/>
    </location>
</feature>
<comment type="subcellular location">
    <subcellularLocation>
        <location evidence="1">Membrane</location>
        <topology evidence="1">Multi-pass membrane protein</topology>
    </subcellularLocation>
</comment>
<name>A0ABR0BZC7_PURLI</name>
<keyword evidence="5 6" id="KW-0472">Membrane</keyword>
<dbReference type="InterPro" id="IPR007277">
    <property type="entry name" value="Svp26/Tex261"/>
</dbReference>
<accession>A0ABR0BZC7</accession>
<evidence type="ECO:0000256" key="2">
    <source>
        <dbReference type="ARBA" id="ARBA00008096"/>
    </source>
</evidence>
<dbReference type="PANTHER" id="PTHR13144:SF0">
    <property type="entry name" value="PROTEIN TEX261"/>
    <property type="match status" value="1"/>
</dbReference>
<protein>
    <submittedName>
        <fullName evidence="7">Uncharacterized protein</fullName>
    </submittedName>
</protein>
<keyword evidence="4 6" id="KW-1133">Transmembrane helix</keyword>
<comment type="similarity">
    <text evidence="2">Belongs to the SVP26 family.</text>
</comment>
<dbReference type="Pfam" id="PF04148">
    <property type="entry name" value="Erv26"/>
    <property type="match status" value="1"/>
</dbReference>
<proteinExistence type="inferred from homology"/>
<evidence type="ECO:0000256" key="6">
    <source>
        <dbReference type="SAM" id="Phobius"/>
    </source>
</evidence>
<dbReference type="EMBL" id="JAWRVI010000020">
    <property type="protein sequence ID" value="KAK4089389.1"/>
    <property type="molecule type" value="Genomic_DNA"/>
</dbReference>
<comment type="caution">
    <text evidence="7">The sequence shown here is derived from an EMBL/GenBank/DDBJ whole genome shotgun (WGS) entry which is preliminary data.</text>
</comment>
<dbReference type="Proteomes" id="UP001287286">
    <property type="component" value="Unassembled WGS sequence"/>
</dbReference>
<organism evidence="7 8">
    <name type="scientific">Purpureocillium lilacinum</name>
    <name type="common">Paecilomyces lilacinus</name>
    <dbReference type="NCBI Taxonomy" id="33203"/>
    <lineage>
        <taxon>Eukaryota</taxon>
        <taxon>Fungi</taxon>
        <taxon>Dikarya</taxon>
        <taxon>Ascomycota</taxon>
        <taxon>Pezizomycotina</taxon>
        <taxon>Sordariomycetes</taxon>
        <taxon>Hypocreomycetidae</taxon>
        <taxon>Hypocreales</taxon>
        <taxon>Ophiocordycipitaceae</taxon>
        <taxon>Purpureocillium</taxon>
    </lineage>
</organism>